<reference evidence="1 2" key="1">
    <citation type="journal article" date="2021" name="Int. J. Syst. Evol. Microbiol.">
        <title>Reticulibacter mediterranei gen. nov., sp. nov., within the new family Reticulibacteraceae fam. nov., and Ktedonospora formicarum gen. nov., sp. nov., Ktedonobacter robiniae sp. nov., Dictyobacter formicarum sp. nov. and Dictyobacter arantiisoli sp. nov., belonging to the class Ktedonobacteria.</title>
        <authorList>
            <person name="Yabe S."/>
            <person name="Zheng Y."/>
            <person name="Wang C.M."/>
            <person name="Sakai Y."/>
            <person name="Abe K."/>
            <person name="Yokota A."/>
            <person name="Donadio S."/>
            <person name="Cavaletti L."/>
            <person name="Monciardini P."/>
        </authorList>
    </citation>
    <scope>NUCLEOTIDE SEQUENCE [LARGE SCALE GENOMIC DNA]</scope>
    <source>
        <strain evidence="1 2">SOSP1-9</strain>
    </source>
</reference>
<dbReference type="RefSeq" id="WP_201367257.1">
    <property type="nucleotide sequence ID" value="NZ_BNJJ01000042.1"/>
</dbReference>
<sequence>MTIAVFADVRGRLLLALQLCERWQRDREHFSSFYSLNYQTNLPEVKKNM</sequence>
<proteinExistence type="predicted"/>
<evidence type="ECO:0000313" key="1">
    <source>
        <dbReference type="EMBL" id="GHO89696.1"/>
    </source>
</evidence>
<organism evidence="1 2">
    <name type="scientific">Dictyobacter formicarum</name>
    <dbReference type="NCBI Taxonomy" id="2778368"/>
    <lineage>
        <taxon>Bacteria</taxon>
        <taxon>Bacillati</taxon>
        <taxon>Chloroflexota</taxon>
        <taxon>Ktedonobacteria</taxon>
        <taxon>Ktedonobacterales</taxon>
        <taxon>Dictyobacteraceae</taxon>
        <taxon>Dictyobacter</taxon>
    </lineage>
</organism>
<evidence type="ECO:0000313" key="2">
    <source>
        <dbReference type="Proteomes" id="UP000635565"/>
    </source>
</evidence>
<dbReference type="EMBL" id="BNJJ01000042">
    <property type="protein sequence ID" value="GHO89696.1"/>
    <property type="molecule type" value="Genomic_DNA"/>
</dbReference>
<name>A0ABQ3VWM4_9CHLR</name>
<gene>
    <name evidence="1" type="ORF">KSZ_77020</name>
</gene>
<dbReference type="Proteomes" id="UP000635565">
    <property type="component" value="Unassembled WGS sequence"/>
</dbReference>
<protein>
    <submittedName>
        <fullName evidence="1">Uncharacterized protein</fullName>
    </submittedName>
</protein>
<keyword evidence="2" id="KW-1185">Reference proteome</keyword>
<comment type="caution">
    <text evidence="1">The sequence shown here is derived from an EMBL/GenBank/DDBJ whole genome shotgun (WGS) entry which is preliminary data.</text>
</comment>
<accession>A0ABQ3VWM4</accession>